<dbReference type="RefSeq" id="WP_263251881.1">
    <property type="nucleotide sequence ID" value="NZ_BAABLT010000052.1"/>
</dbReference>
<protein>
    <submittedName>
        <fullName evidence="2">Uncharacterized protein</fullName>
    </submittedName>
</protein>
<reference evidence="3" key="1">
    <citation type="journal article" date="2019" name="Int. J. Syst. Evol. Microbiol.">
        <title>The Global Catalogue of Microorganisms (GCM) 10K type strain sequencing project: providing services to taxonomists for standard genome sequencing and annotation.</title>
        <authorList>
            <consortium name="The Broad Institute Genomics Platform"/>
            <consortium name="The Broad Institute Genome Sequencing Center for Infectious Disease"/>
            <person name="Wu L."/>
            <person name="Ma J."/>
        </authorList>
    </citation>
    <scope>NUCLEOTIDE SEQUENCE [LARGE SCALE GENOMIC DNA]</scope>
    <source>
        <strain evidence="3">CCUG 56401</strain>
    </source>
</reference>
<keyword evidence="1" id="KW-0472">Membrane</keyword>
<comment type="caution">
    <text evidence="2">The sequence shown here is derived from an EMBL/GenBank/DDBJ whole genome shotgun (WGS) entry which is preliminary data.</text>
</comment>
<accession>A0ABW3FMX2</accession>
<dbReference type="Proteomes" id="UP001597018">
    <property type="component" value="Unassembled WGS sequence"/>
</dbReference>
<dbReference type="EMBL" id="JBHTIW010000004">
    <property type="protein sequence ID" value="MFD0919851.1"/>
    <property type="molecule type" value="Genomic_DNA"/>
</dbReference>
<evidence type="ECO:0000313" key="3">
    <source>
        <dbReference type="Proteomes" id="UP001597018"/>
    </source>
</evidence>
<keyword evidence="3" id="KW-1185">Reference proteome</keyword>
<evidence type="ECO:0000256" key="1">
    <source>
        <dbReference type="SAM" id="Phobius"/>
    </source>
</evidence>
<feature type="transmembrane region" description="Helical" evidence="1">
    <location>
        <begin position="84"/>
        <end position="103"/>
    </location>
</feature>
<gene>
    <name evidence="2" type="ORF">ACFQ16_08850</name>
</gene>
<keyword evidence="1" id="KW-1133">Transmembrane helix</keyword>
<feature type="transmembrane region" description="Helical" evidence="1">
    <location>
        <begin position="51"/>
        <end position="72"/>
    </location>
</feature>
<sequence>MTRLADRTGRTTRRLTGVLTAVLCLGLEIAALCAVVSAFRVDPSGPWDDAGLLAVELSSFTGGLIATLSGLVRAVPIAMGRMRAGWFVPPAVLLLVAILRFFWVDVSYPL</sequence>
<feature type="transmembrane region" description="Helical" evidence="1">
    <location>
        <begin position="15"/>
        <end position="39"/>
    </location>
</feature>
<keyword evidence="1" id="KW-0812">Transmembrane</keyword>
<evidence type="ECO:0000313" key="2">
    <source>
        <dbReference type="EMBL" id="MFD0919851.1"/>
    </source>
</evidence>
<proteinExistence type="predicted"/>
<organism evidence="2 3">
    <name type="scientific">Saccharopolyspora rosea</name>
    <dbReference type="NCBI Taxonomy" id="524884"/>
    <lineage>
        <taxon>Bacteria</taxon>
        <taxon>Bacillati</taxon>
        <taxon>Actinomycetota</taxon>
        <taxon>Actinomycetes</taxon>
        <taxon>Pseudonocardiales</taxon>
        <taxon>Pseudonocardiaceae</taxon>
        <taxon>Saccharopolyspora</taxon>
    </lineage>
</organism>
<name>A0ABW3FMX2_9PSEU</name>